<dbReference type="SUPFAM" id="SSF53098">
    <property type="entry name" value="Ribonuclease H-like"/>
    <property type="match status" value="1"/>
</dbReference>
<dbReference type="EC" id="3.1.26.4" evidence="3"/>
<dbReference type="Gene3D" id="3.30.420.10">
    <property type="entry name" value="Ribonuclease H-like superfamily/Ribonuclease H"/>
    <property type="match status" value="1"/>
</dbReference>
<evidence type="ECO:0000256" key="7">
    <source>
        <dbReference type="ARBA" id="ARBA00022801"/>
    </source>
</evidence>
<dbReference type="PROSITE" id="PS50879">
    <property type="entry name" value="RNASE_H_1"/>
    <property type="match status" value="1"/>
</dbReference>
<dbReference type="InterPro" id="IPR002156">
    <property type="entry name" value="RNaseH_domain"/>
</dbReference>
<comment type="similarity">
    <text evidence="2">Belongs to the RNase H family.</text>
</comment>
<evidence type="ECO:0000313" key="9">
    <source>
        <dbReference type="EMBL" id="OIW33173.1"/>
    </source>
</evidence>
<dbReference type="EMBL" id="KV875094">
    <property type="protein sequence ID" value="OIW33173.1"/>
    <property type="molecule type" value="Genomic_DNA"/>
</dbReference>
<feature type="domain" description="RNase H type-1" evidence="8">
    <location>
        <begin position="168"/>
        <end position="331"/>
    </location>
</feature>
<dbReference type="GO" id="GO:0003676">
    <property type="term" value="F:nucleic acid binding"/>
    <property type="evidence" value="ECO:0007669"/>
    <property type="project" value="InterPro"/>
</dbReference>
<dbReference type="InterPro" id="IPR036397">
    <property type="entry name" value="RNaseH_sf"/>
</dbReference>
<evidence type="ECO:0000313" key="10">
    <source>
        <dbReference type="Proteomes" id="UP000182658"/>
    </source>
</evidence>
<keyword evidence="10" id="KW-1185">Reference proteome</keyword>
<dbReference type="Proteomes" id="UP000182658">
    <property type="component" value="Unassembled WGS sequence"/>
</dbReference>
<comment type="catalytic activity">
    <reaction evidence="1">
        <text>Endonucleolytic cleavage to 5'-phosphomonoester.</text>
        <dbReference type="EC" id="3.1.26.4"/>
    </reaction>
</comment>
<evidence type="ECO:0000256" key="5">
    <source>
        <dbReference type="ARBA" id="ARBA00022723"/>
    </source>
</evidence>
<gene>
    <name evidence="9" type="ORF">CONLIGDRAFT_628074</name>
</gene>
<dbReference type="GO" id="GO:0046872">
    <property type="term" value="F:metal ion binding"/>
    <property type="evidence" value="ECO:0007669"/>
    <property type="project" value="UniProtKB-KW"/>
</dbReference>
<keyword evidence="4" id="KW-0540">Nuclease</keyword>
<dbReference type="Pfam" id="PF00075">
    <property type="entry name" value="RNase_H"/>
    <property type="match status" value="1"/>
</dbReference>
<reference evidence="9 10" key="1">
    <citation type="submission" date="2016-10" db="EMBL/GenBank/DDBJ databases">
        <title>Draft genome sequence of Coniochaeta ligniaria NRRL30616, a lignocellulolytic fungus for bioabatement of inhibitors in plant biomass hydrolysates.</title>
        <authorList>
            <consortium name="DOE Joint Genome Institute"/>
            <person name="Jimenez D.J."/>
            <person name="Hector R.E."/>
            <person name="Riley R."/>
            <person name="Sun H."/>
            <person name="Grigoriev I.V."/>
            <person name="Van Elsas J.D."/>
            <person name="Nichols N.N."/>
        </authorList>
    </citation>
    <scope>NUCLEOTIDE SEQUENCE [LARGE SCALE GENOMIC DNA]</scope>
    <source>
        <strain evidence="9 10">NRRL 30616</strain>
    </source>
</reference>
<evidence type="ECO:0000256" key="1">
    <source>
        <dbReference type="ARBA" id="ARBA00000077"/>
    </source>
</evidence>
<name>A0A1J7J113_9PEZI</name>
<evidence type="ECO:0000256" key="4">
    <source>
        <dbReference type="ARBA" id="ARBA00022722"/>
    </source>
</evidence>
<dbReference type="AlphaFoldDB" id="A0A1J7J113"/>
<dbReference type="PANTHER" id="PTHR10642">
    <property type="entry name" value="RIBONUCLEASE H1"/>
    <property type="match status" value="1"/>
</dbReference>
<keyword evidence="6" id="KW-0255">Endonuclease</keyword>
<evidence type="ECO:0000256" key="3">
    <source>
        <dbReference type="ARBA" id="ARBA00012180"/>
    </source>
</evidence>
<dbReference type="InterPro" id="IPR012337">
    <property type="entry name" value="RNaseH-like_sf"/>
</dbReference>
<dbReference type="OrthoDB" id="407198at2759"/>
<evidence type="ECO:0000256" key="6">
    <source>
        <dbReference type="ARBA" id="ARBA00022759"/>
    </source>
</evidence>
<proteinExistence type="inferred from homology"/>
<dbReference type="GO" id="GO:0004523">
    <property type="term" value="F:RNA-DNA hybrid ribonuclease activity"/>
    <property type="evidence" value="ECO:0007669"/>
    <property type="project" value="UniProtKB-EC"/>
</dbReference>
<keyword evidence="5" id="KW-0479">Metal-binding</keyword>
<accession>A0A1J7J113</accession>
<organism evidence="9 10">
    <name type="scientific">Coniochaeta ligniaria NRRL 30616</name>
    <dbReference type="NCBI Taxonomy" id="1408157"/>
    <lineage>
        <taxon>Eukaryota</taxon>
        <taxon>Fungi</taxon>
        <taxon>Dikarya</taxon>
        <taxon>Ascomycota</taxon>
        <taxon>Pezizomycotina</taxon>
        <taxon>Sordariomycetes</taxon>
        <taxon>Sordariomycetidae</taxon>
        <taxon>Coniochaetales</taxon>
        <taxon>Coniochaetaceae</taxon>
        <taxon>Coniochaeta</taxon>
    </lineage>
</organism>
<sequence>MPLGYYLGQGLIPLTASSSDDEEGPCELPDGRVVCGPHGLIICGKCCVDYSFMDEVLGLDHGSEDEYAELDEDSDYLGSDAEDLLAALAARLVGPDTPGLTGNRSINHSTAAGRHQLPADFFGPTLGRGTGWVFPTKFVPPSALVTPEQVFSGRKAHISITRYTLPNDAGKGLIRTDGACLNNGQPNPAAGWAFWHGYNTSGEKCVASGRLEKKGPFGDDAAQTSNRAELRAIIAALRFRAWHGEGFHTLVIATDSEYAVEGSTKWVGTWIRNGWKRRVGRGWEDVKNKDLWEVLLGEIERYKDLGLSVELWRIPREWNTVADAVAKEAAVEVDAPNVWTETMGINV</sequence>
<dbReference type="GO" id="GO:0043137">
    <property type="term" value="P:DNA replication, removal of RNA primer"/>
    <property type="evidence" value="ECO:0007669"/>
    <property type="project" value="TreeGrafter"/>
</dbReference>
<keyword evidence="7" id="KW-0378">Hydrolase</keyword>
<dbReference type="CDD" id="cd13934">
    <property type="entry name" value="RNase_H_Dikarya_like"/>
    <property type="match status" value="1"/>
</dbReference>
<evidence type="ECO:0000259" key="8">
    <source>
        <dbReference type="PROSITE" id="PS50879"/>
    </source>
</evidence>
<dbReference type="STRING" id="1408157.A0A1J7J113"/>
<protein>
    <recommendedName>
        <fullName evidence="3">ribonuclease H</fullName>
        <ecNumber evidence="3">3.1.26.4</ecNumber>
    </recommendedName>
</protein>
<evidence type="ECO:0000256" key="2">
    <source>
        <dbReference type="ARBA" id="ARBA00005300"/>
    </source>
</evidence>
<dbReference type="PANTHER" id="PTHR10642:SF26">
    <property type="entry name" value="RIBONUCLEASE H1"/>
    <property type="match status" value="1"/>
</dbReference>
<dbReference type="InterPro" id="IPR050092">
    <property type="entry name" value="RNase_H"/>
</dbReference>
<dbReference type="InParanoid" id="A0A1J7J113"/>